<gene>
    <name evidence="1" type="ORF">AYL99_09764</name>
</gene>
<dbReference type="GeneID" id="30013932"/>
<dbReference type="RefSeq" id="XP_018688980.1">
    <property type="nucleotide sequence ID" value="XM_018841271.1"/>
</dbReference>
<comment type="caution">
    <text evidence="1">The sequence shown here is derived from an EMBL/GenBank/DDBJ whole genome shotgun (WGS) entry which is preliminary data.</text>
</comment>
<proteinExistence type="predicted"/>
<dbReference type="AlphaFoldDB" id="A0A178Z8W5"/>
<dbReference type="EMBL" id="LVYI01000010">
    <property type="protein sequence ID" value="OAP55613.1"/>
    <property type="molecule type" value="Genomic_DNA"/>
</dbReference>
<dbReference type="OrthoDB" id="10370935at2759"/>
<reference evidence="1 2" key="1">
    <citation type="submission" date="2016-04" db="EMBL/GenBank/DDBJ databases">
        <title>Draft genome of Fonsecaea erecta CBS 125763.</title>
        <authorList>
            <person name="Weiss V.A."/>
            <person name="Vicente V.A."/>
            <person name="Raittz R.T."/>
            <person name="Moreno L.F."/>
            <person name="De Souza E.M."/>
            <person name="Pedrosa F.O."/>
            <person name="Steffens M.B."/>
            <person name="Faoro H."/>
            <person name="Tadra-Sfeir M.Z."/>
            <person name="Najafzadeh M.J."/>
            <person name="Felipe M.S."/>
            <person name="Teixeira M."/>
            <person name="Sun J."/>
            <person name="Xi L."/>
            <person name="Gomes R."/>
            <person name="De Azevedo C.M."/>
            <person name="Salgado C.G."/>
            <person name="Da Silva M.B."/>
            <person name="Nascimento M.F."/>
            <person name="Queiroz-Telles F."/>
            <person name="Attili D.S."/>
            <person name="Gorbushina A."/>
        </authorList>
    </citation>
    <scope>NUCLEOTIDE SEQUENCE [LARGE SCALE GENOMIC DNA]</scope>
    <source>
        <strain evidence="1 2">CBS 125763</strain>
    </source>
</reference>
<evidence type="ECO:0000313" key="1">
    <source>
        <dbReference type="EMBL" id="OAP55613.1"/>
    </source>
</evidence>
<dbReference type="Proteomes" id="UP000078343">
    <property type="component" value="Unassembled WGS sequence"/>
</dbReference>
<name>A0A178Z8W5_9EURO</name>
<evidence type="ECO:0000313" key="2">
    <source>
        <dbReference type="Proteomes" id="UP000078343"/>
    </source>
</evidence>
<accession>A0A178Z8W5</accession>
<sequence>MSLAVHVMESAMEALTTHFDRAFALAFDEAFHERHIKRFDDEFSPIYRPRINEIGQLFFDKTYDEVKANIEGDIRETFMDTIGGEVVRRIPGGLVPRAREWLRRHVRYCIAASGGITHERDLRAVENLIRNYCDENVHRALLFGACDELYGEEFRKVFLEKGDHLFANTFNAAFDTAFTEIFDKNFDDVRAALLG</sequence>
<organism evidence="1 2">
    <name type="scientific">Fonsecaea erecta</name>
    <dbReference type="NCBI Taxonomy" id="1367422"/>
    <lineage>
        <taxon>Eukaryota</taxon>
        <taxon>Fungi</taxon>
        <taxon>Dikarya</taxon>
        <taxon>Ascomycota</taxon>
        <taxon>Pezizomycotina</taxon>
        <taxon>Eurotiomycetes</taxon>
        <taxon>Chaetothyriomycetidae</taxon>
        <taxon>Chaetothyriales</taxon>
        <taxon>Herpotrichiellaceae</taxon>
        <taxon>Fonsecaea</taxon>
    </lineage>
</organism>
<protein>
    <submittedName>
        <fullName evidence="1">Uncharacterized protein</fullName>
    </submittedName>
</protein>
<keyword evidence="2" id="KW-1185">Reference proteome</keyword>